<protein>
    <recommendedName>
        <fullName evidence="3">DUF1508 domain-containing protein</fullName>
    </recommendedName>
</protein>
<evidence type="ECO:0008006" key="3">
    <source>
        <dbReference type="Google" id="ProtNLM"/>
    </source>
</evidence>
<name>A0A2M9Y793_9LEPT</name>
<keyword evidence="2" id="KW-1185">Reference proteome</keyword>
<comment type="caution">
    <text evidence="1">The sequence shown here is derived from an EMBL/GenBank/DDBJ whole genome shotgun (WGS) entry which is preliminary data.</text>
</comment>
<evidence type="ECO:0000313" key="1">
    <source>
        <dbReference type="EMBL" id="TGK95654.1"/>
    </source>
</evidence>
<dbReference type="EMBL" id="RQFP01000001">
    <property type="protein sequence ID" value="TGK95654.1"/>
    <property type="molecule type" value="Genomic_DNA"/>
</dbReference>
<dbReference type="Proteomes" id="UP000297891">
    <property type="component" value="Unassembled WGS sequence"/>
</dbReference>
<proteinExistence type="predicted"/>
<organism evidence="1 2">
    <name type="scientific">Leptospira brenneri</name>
    <dbReference type="NCBI Taxonomy" id="2023182"/>
    <lineage>
        <taxon>Bacteria</taxon>
        <taxon>Pseudomonadati</taxon>
        <taxon>Spirochaetota</taxon>
        <taxon>Spirochaetia</taxon>
        <taxon>Leptospirales</taxon>
        <taxon>Leptospiraceae</taxon>
        <taxon>Leptospira</taxon>
    </lineage>
</organism>
<accession>A0A2M9Y793</accession>
<sequence>MKQYKSCLGVSELSNWKFFYKETSNGIYHFLGLRNSGNEVSYHGEGYDEVLSKCIEFAKIVEKNIQNI</sequence>
<gene>
    <name evidence="1" type="ORF">EHQ30_03185</name>
</gene>
<dbReference type="OrthoDB" id="338900at2"/>
<evidence type="ECO:0000313" key="2">
    <source>
        <dbReference type="Proteomes" id="UP000297891"/>
    </source>
</evidence>
<dbReference type="AlphaFoldDB" id="A0A2M9Y793"/>
<reference evidence="1" key="1">
    <citation type="journal article" date="2019" name="PLoS Negl. Trop. Dis.">
        <title>Revisiting the worldwide diversity of Leptospira species in the environment.</title>
        <authorList>
            <person name="Vincent A.T."/>
            <person name="Schiettekatte O."/>
            <person name="Bourhy P."/>
            <person name="Veyrier F.J."/>
            <person name="Picardeau M."/>
        </authorList>
    </citation>
    <scope>NUCLEOTIDE SEQUENCE [LARGE SCALE GENOMIC DNA]</scope>
    <source>
        <strain evidence="1">201800277</strain>
    </source>
</reference>
<dbReference type="RefSeq" id="WP_100789381.1">
    <property type="nucleotide sequence ID" value="NZ_NPDQ01000001.1"/>
</dbReference>